<proteinExistence type="predicted"/>
<name>U9SU65_RHIID</name>
<dbReference type="EMBL" id="KI299518">
    <property type="protein sequence ID" value="ERZ97562.1"/>
    <property type="molecule type" value="Genomic_DNA"/>
</dbReference>
<gene>
    <name evidence="1" type="ORF">GLOINDRAFT_11461</name>
</gene>
<accession>U9SU65</accession>
<organism evidence="1">
    <name type="scientific">Rhizophagus irregularis (strain DAOM 181602 / DAOM 197198 / MUCL 43194)</name>
    <name type="common">Arbuscular mycorrhizal fungus</name>
    <name type="synonym">Glomus intraradices</name>
    <dbReference type="NCBI Taxonomy" id="747089"/>
    <lineage>
        <taxon>Eukaryota</taxon>
        <taxon>Fungi</taxon>
        <taxon>Fungi incertae sedis</taxon>
        <taxon>Mucoromycota</taxon>
        <taxon>Glomeromycotina</taxon>
        <taxon>Glomeromycetes</taxon>
        <taxon>Glomerales</taxon>
        <taxon>Glomeraceae</taxon>
        <taxon>Rhizophagus</taxon>
    </lineage>
</organism>
<reference evidence="1" key="1">
    <citation type="submission" date="2013-07" db="EMBL/GenBank/DDBJ databases">
        <title>The genome of an arbuscular mycorrhizal fungus provides insights into the evolution of the oldest plant symbiosis.</title>
        <authorList>
            <consortium name="DOE Joint Genome Institute"/>
            <person name="Tisserant E."/>
            <person name="Malbreil M."/>
            <person name="Kuo A."/>
            <person name="Kohler A."/>
            <person name="Symeonidi A."/>
            <person name="Balestrini R."/>
            <person name="Charron P."/>
            <person name="Duensing N."/>
            <person name="Frei-dit-Frey N."/>
            <person name="Gianinazzi-Pearson V."/>
            <person name="Gilbert B."/>
            <person name="Handa Y."/>
            <person name="Hijri M."/>
            <person name="Kaul R."/>
            <person name="Kawaguchi M."/>
            <person name="Krajinski F."/>
            <person name="Lammers P."/>
            <person name="Lapierre D."/>
            <person name="Masclaux F.G."/>
            <person name="Murat C."/>
            <person name="Morin E."/>
            <person name="Ndikumana S."/>
            <person name="Pagni M."/>
            <person name="Petitpierre D."/>
            <person name="Requena N."/>
            <person name="Rosikiewicz P."/>
            <person name="Riley R."/>
            <person name="Saito K."/>
            <person name="San Clemente H."/>
            <person name="Shapiro H."/>
            <person name="van Tuinen D."/>
            <person name="Becard G."/>
            <person name="Bonfante P."/>
            <person name="Paszkowski U."/>
            <person name="Shachar-Hill Y."/>
            <person name="Young J.P."/>
            <person name="Sanders I.R."/>
            <person name="Henrissat B."/>
            <person name="Rensing S.A."/>
            <person name="Grigoriev I.V."/>
            <person name="Corradi N."/>
            <person name="Roux C."/>
            <person name="Martin F."/>
        </authorList>
    </citation>
    <scope>NUCLEOTIDE SEQUENCE</scope>
    <source>
        <strain evidence="1">DAOM 197198</strain>
    </source>
</reference>
<dbReference type="AlphaFoldDB" id="U9SU65"/>
<protein>
    <submittedName>
        <fullName evidence="1">Uncharacterized protein</fullName>
    </submittedName>
</protein>
<evidence type="ECO:0000313" key="1">
    <source>
        <dbReference type="EMBL" id="ERZ97562.1"/>
    </source>
</evidence>
<sequence>MTNRLAIGYEFVYAAIKRADALTDSYIRDDVTNRFEFMKQTILDDKSPTKDENGKQ</sequence>
<dbReference type="HOGENOM" id="CLU_3015396_0_0_1"/>